<dbReference type="InterPro" id="IPR001401">
    <property type="entry name" value="Dynamin_GTPase"/>
</dbReference>
<feature type="domain" description="GED" evidence="8">
    <location>
        <begin position="564"/>
        <end position="650"/>
    </location>
</feature>
<keyword evidence="11" id="KW-1185">Reference proteome</keyword>
<dbReference type="GO" id="GO:0005886">
    <property type="term" value="C:plasma membrane"/>
    <property type="evidence" value="ECO:0007669"/>
    <property type="project" value="TreeGrafter"/>
</dbReference>
<dbReference type="GO" id="GO:0005737">
    <property type="term" value="C:cytoplasm"/>
    <property type="evidence" value="ECO:0007669"/>
    <property type="project" value="UniProtKB-SubCell"/>
</dbReference>
<dbReference type="InterPro" id="IPR027417">
    <property type="entry name" value="P-loop_NTPase"/>
</dbReference>
<comment type="subcellular location">
    <subcellularLocation>
        <location evidence="1">Cytoplasm</location>
    </subcellularLocation>
</comment>
<dbReference type="InterPro" id="IPR030381">
    <property type="entry name" value="G_DYNAMIN_dom"/>
</dbReference>
<dbReference type="GO" id="GO:0031623">
    <property type="term" value="P:receptor internalization"/>
    <property type="evidence" value="ECO:0007669"/>
    <property type="project" value="TreeGrafter"/>
</dbReference>
<evidence type="ECO:0000256" key="1">
    <source>
        <dbReference type="ARBA" id="ARBA00004496"/>
    </source>
</evidence>
<protein>
    <recommendedName>
        <fullName evidence="2">Interferon-induced GTP-binding protein Mx</fullName>
    </recommendedName>
    <alternativeName>
        <fullName evidence="6">Interferon-inducible Mx protein</fullName>
    </alternativeName>
</protein>
<dbReference type="Gene3D" id="1.20.120.1240">
    <property type="entry name" value="Dynamin, middle domain"/>
    <property type="match status" value="2"/>
</dbReference>
<dbReference type="SMART" id="SM00053">
    <property type="entry name" value="DYNc"/>
    <property type="match status" value="1"/>
</dbReference>
<keyword evidence="5 7" id="KW-0342">GTP-binding</keyword>
<dbReference type="Gene3D" id="3.40.50.300">
    <property type="entry name" value="P-loop containing nucleotide triphosphate hydrolases"/>
    <property type="match status" value="1"/>
</dbReference>
<dbReference type="InterPro" id="IPR019762">
    <property type="entry name" value="Dynamin_GTPase_CS"/>
</dbReference>
<sequence length="650" mass="74445">MNSLNQQYEEKVRPCIDLIDSLRSLGVEKDLALPAIAVIGDQSSGKSSVLEALSGVALPRGSGIVTRCPLELKMKRRKVGEPWYGNISYLEKEEVIEDPADVEKKIKEAQDEMAGVGVGISDDLISLEIASPEVPDLTLIDLPGIARVAVKGQPENIGEQIKRLIRKFITKQETISLVVVPCNVDIATTEALKMAQEVDPDGERTLGILTKPDLVDKGTEETVVDIIHNEVIHLKKGYMIVRCRGQKEIIDKVSLAEATETETAFFRDHAHFQTLYDDGQATIPKLAEKLTLELVNHIEKSLPRLEEQIEEKLAHTRAELERYGTGPPSDPAEKVTFLMDKLTAFTHDAISLTTGEDICCGENINIFSTLRQKFGEWIRHLDISGVKFNERLEREVQEYEVKYRGRELPGFINYKTFEYMVKEQVKQLEEPAVRNLKDIGGKPEYMRFFSQVFYLDRCPLLLHLDDVRKVFIHLAQTSFAGLPNLIKTAKAKIETIKQRMEKDAEKLLRTQFKMELLVYTQDRTYSSSLDESKKEEHEDECLRTKKVKPPAFRFPFKQDNHATLTELMLHLKSYYRIASQRLSDQIPLVIRYHMLQEFAIQLQREMLQLLQDRENTELFLKEDLDVGTKRAALQSRQKRLTQAREYLVKF</sequence>
<dbReference type="Ensembl" id="ENSTRUT00000056916.2">
    <property type="protein sequence ID" value="ENSTRUP00000053425.2"/>
    <property type="gene ID" value="ENSTRUG00000009739.3"/>
</dbReference>
<dbReference type="PROSITE" id="PS51718">
    <property type="entry name" value="G_DYNAMIN_2"/>
    <property type="match status" value="1"/>
</dbReference>
<dbReference type="PANTHER" id="PTHR11566">
    <property type="entry name" value="DYNAMIN"/>
    <property type="match status" value="1"/>
</dbReference>
<dbReference type="Pfam" id="PF02212">
    <property type="entry name" value="GED"/>
    <property type="match status" value="1"/>
</dbReference>
<dbReference type="GO" id="GO:0098793">
    <property type="term" value="C:presynapse"/>
    <property type="evidence" value="ECO:0007669"/>
    <property type="project" value="GOC"/>
</dbReference>
<dbReference type="GO" id="GO:0005525">
    <property type="term" value="F:GTP binding"/>
    <property type="evidence" value="ECO:0007669"/>
    <property type="project" value="UniProtKB-KW"/>
</dbReference>
<gene>
    <name evidence="10" type="primary">LOC115246786</name>
</gene>
<dbReference type="GO" id="GO:0005634">
    <property type="term" value="C:nucleus"/>
    <property type="evidence" value="ECO:0007669"/>
    <property type="project" value="TreeGrafter"/>
</dbReference>
<evidence type="ECO:0000313" key="11">
    <source>
        <dbReference type="Proteomes" id="UP000005226"/>
    </source>
</evidence>
<dbReference type="InterPro" id="IPR003130">
    <property type="entry name" value="GED"/>
</dbReference>
<reference evidence="10 11" key="1">
    <citation type="journal article" date="2011" name="Genome Biol. Evol.">
        <title>Integration of the genetic map and genome assembly of fugu facilitates insights into distinct features of genome evolution in teleosts and mammals.</title>
        <authorList>
            <person name="Kai W."/>
            <person name="Kikuchi K."/>
            <person name="Tohari S."/>
            <person name="Chew A.K."/>
            <person name="Tay A."/>
            <person name="Fujiwara A."/>
            <person name="Hosoya S."/>
            <person name="Suetake H."/>
            <person name="Naruse K."/>
            <person name="Brenner S."/>
            <person name="Suzuki Y."/>
            <person name="Venkatesh B."/>
        </authorList>
    </citation>
    <scope>NUCLEOTIDE SEQUENCE [LARGE SCALE GENOMIC DNA]</scope>
</reference>
<organism evidence="10 11">
    <name type="scientific">Takifugu rubripes</name>
    <name type="common">Japanese pufferfish</name>
    <name type="synonym">Fugu rubripes</name>
    <dbReference type="NCBI Taxonomy" id="31033"/>
    <lineage>
        <taxon>Eukaryota</taxon>
        <taxon>Metazoa</taxon>
        <taxon>Chordata</taxon>
        <taxon>Craniata</taxon>
        <taxon>Vertebrata</taxon>
        <taxon>Euteleostomi</taxon>
        <taxon>Actinopterygii</taxon>
        <taxon>Neopterygii</taxon>
        <taxon>Teleostei</taxon>
        <taxon>Neoteleostei</taxon>
        <taxon>Acanthomorphata</taxon>
        <taxon>Eupercaria</taxon>
        <taxon>Tetraodontiformes</taxon>
        <taxon>Tetradontoidea</taxon>
        <taxon>Tetraodontidae</taxon>
        <taxon>Takifugu</taxon>
    </lineage>
</organism>
<evidence type="ECO:0000256" key="4">
    <source>
        <dbReference type="ARBA" id="ARBA00022741"/>
    </source>
</evidence>
<dbReference type="GO" id="GO:0051607">
    <property type="term" value="P:defense response to virus"/>
    <property type="evidence" value="ECO:0007669"/>
    <property type="project" value="TreeGrafter"/>
</dbReference>
<dbReference type="SMART" id="SM00302">
    <property type="entry name" value="GED"/>
    <property type="match status" value="1"/>
</dbReference>
<comment type="similarity">
    <text evidence="7">Belongs to the TRAFAC class dynamin-like GTPase superfamily. Dynamin/Fzo/YdjA family.</text>
</comment>
<dbReference type="InterPro" id="IPR045063">
    <property type="entry name" value="Dynamin_N"/>
</dbReference>
<dbReference type="GO" id="GO:0008017">
    <property type="term" value="F:microtubule binding"/>
    <property type="evidence" value="ECO:0007669"/>
    <property type="project" value="TreeGrafter"/>
</dbReference>
<evidence type="ECO:0000256" key="6">
    <source>
        <dbReference type="ARBA" id="ARBA00031810"/>
    </source>
</evidence>
<keyword evidence="4 7" id="KW-0547">Nucleotide-binding</keyword>
<dbReference type="FunFam" id="3.40.50.300:FF:000621">
    <property type="entry name" value="Interferon-induced GTP-binding protein Mx1"/>
    <property type="match status" value="1"/>
</dbReference>
<evidence type="ECO:0000256" key="5">
    <source>
        <dbReference type="ARBA" id="ARBA00023134"/>
    </source>
</evidence>
<dbReference type="InterPro" id="IPR022812">
    <property type="entry name" value="Dynamin"/>
</dbReference>
<dbReference type="PROSITE" id="PS51388">
    <property type="entry name" value="GED"/>
    <property type="match status" value="1"/>
</dbReference>
<dbReference type="GO" id="GO:0005874">
    <property type="term" value="C:microtubule"/>
    <property type="evidence" value="ECO:0007669"/>
    <property type="project" value="TreeGrafter"/>
</dbReference>
<dbReference type="GO" id="GO:0016185">
    <property type="term" value="P:synaptic vesicle budding from presynaptic endocytic zone membrane"/>
    <property type="evidence" value="ECO:0007669"/>
    <property type="project" value="TreeGrafter"/>
</dbReference>
<dbReference type="AlphaFoldDB" id="A0A3B5KBP9"/>
<dbReference type="CDD" id="cd08771">
    <property type="entry name" value="DLP_1"/>
    <property type="match status" value="1"/>
</dbReference>
<evidence type="ECO:0000259" key="9">
    <source>
        <dbReference type="PROSITE" id="PS51718"/>
    </source>
</evidence>
<evidence type="ECO:0000259" key="8">
    <source>
        <dbReference type="PROSITE" id="PS51388"/>
    </source>
</evidence>
<dbReference type="InterPro" id="IPR020850">
    <property type="entry name" value="GED_dom"/>
</dbReference>
<dbReference type="GeneTree" id="ENSGT00940000164201"/>
<evidence type="ECO:0000313" key="10">
    <source>
        <dbReference type="Ensembl" id="ENSTRUP00000053425.2"/>
    </source>
</evidence>
<name>A0A3B5KBP9_TAKRU</name>
<feature type="domain" description="Dynamin-type G" evidence="9">
    <location>
        <begin position="30"/>
        <end position="303"/>
    </location>
</feature>
<dbReference type="PROSITE" id="PS00410">
    <property type="entry name" value="G_DYNAMIN_1"/>
    <property type="match status" value="1"/>
</dbReference>
<reference evidence="10" key="2">
    <citation type="submission" date="2025-08" db="UniProtKB">
        <authorList>
            <consortium name="Ensembl"/>
        </authorList>
    </citation>
    <scope>IDENTIFICATION</scope>
</reference>
<dbReference type="Pfam" id="PF01031">
    <property type="entry name" value="Dynamin_M"/>
    <property type="match status" value="1"/>
</dbReference>
<evidence type="ECO:0000256" key="3">
    <source>
        <dbReference type="ARBA" id="ARBA00022490"/>
    </source>
</evidence>
<dbReference type="Pfam" id="PF00350">
    <property type="entry name" value="Dynamin_N"/>
    <property type="match status" value="1"/>
</dbReference>
<evidence type="ECO:0000256" key="7">
    <source>
        <dbReference type="RuleBase" id="RU003932"/>
    </source>
</evidence>
<dbReference type="GO" id="GO:0003924">
    <property type="term" value="F:GTPase activity"/>
    <property type="evidence" value="ECO:0007669"/>
    <property type="project" value="InterPro"/>
</dbReference>
<dbReference type="PRINTS" id="PR00195">
    <property type="entry name" value="DYNAMIN"/>
</dbReference>
<proteinExistence type="inferred from homology"/>
<dbReference type="PANTHER" id="PTHR11566:SF225">
    <property type="entry name" value="INTERFERON-INDUCED GTP-BINDING PROTEIN MX-RELATED"/>
    <property type="match status" value="1"/>
</dbReference>
<keyword evidence="3" id="KW-0963">Cytoplasm</keyword>
<dbReference type="SUPFAM" id="SSF52540">
    <property type="entry name" value="P-loop containing nucleoside triphosphate hydrolases"/>
    <property type="match status" value="1"/>
</dbReference>
<dbReference type="Proteomes" id="UP000005226">
    <property type="component" value="Chromosome 19"/>
</dbReference>
<reference evidence="10" key="3">
    <citation type="submission" date="2025-09" db="UniProtKB">
        <authorList>
            <consortium name="Ensembl"/>
        </authorList>
    </citation>
    <scope>IDENTIFICATION</scope>
</reference>
<evidence type="ECO:0000256" key="2">
    <source>
        <dbReference type="ARBA" id="ARBA00015210"/>
    </source>
</evidence>
<dbReference type="InterPro" id="IPR000375">
    <property type="entry name" value="Dynamin_stalk"/>
</dbReference>
<accession>A0A3B5KBP9</accession>